<feature type="transmembrane region" description="Helical" evidence="1">
    <location>
        <begin position="46"/>
        <end position="70"/>
    </location>
</feature>
<dbReference type="RefSeq" id="WP_015209444.1">
    <property type="nucleotide sequence ID" value="NC_019757.1"/>
</dbReference>
<keyword evidence="1" id="KW-0472">Membrane</keyword>
<protein>
    <submittedName>
        <fullName evidence="2">Uncharacterized protein</fullName>
    </submittedName>
</protein>
<dbReference type="KEGG" id="csg:Cylst_4095"/>
<dbReference type="Proteomes" id="UP000010475">
    <property type="component" value="Chromosome"/>
</dbReference>
<sequence>MTIARQHIASLEIKLDDSQNVNLSRLWKLVRLGESQLQRVFWHSQAYGTIFGVLLLTVVSLIFLGINWAYRRLFATPRAVGTNEWDISGNN</sequence>
<keyword evidence="1" id="KW-0812">Transmembrane</keyword>
<organism evidence="2 3">
    <name type="scientific">Cylindrospermum stagnale PCC 7417</name>
    <dbReference type="NCBI Taxonomy" id="56107"/>
    <lineage>
        <taxon>Bacteria</taxon>
        <taxon>Bacillati</taxon>
        <taxon>Cyanobacteriota</taxon>
        <taxon>Cyanophyceae</taxon>
        <taxon>Nostocales</taxon>
        <taxon>Nostocaceae</taxon>
        <taxon>Cylindrospermum</taxon>
    </lineage>
</organism>
<gene>
    <name evidence="2" type="ORF">Cylst_4095</name>
</gene>
<evidence type="ECO:0000256" key="1">
    <source>
        <dbReference type="SAM" id="Phobius"/>
    </source>
</evidence>
<dbReference type="eggNOG" id="ENOG5031ZQA">
    <property type="taxonomic scope" value="Bacteria"/>
</dbReference>
<evidence type="ECO:0000313" key="2">
    <source>
        <dbReference type="EMBL" id="AFZ26202.1"/>
    </source>
</evidence>
<proteinExistence type="predicted"/>
<accession>K9X3C2</accession>
<keyword evidence="1" id="KW-1133">Transmembrane helix</keyword>
<dbReference type="OrthoDB" id="514950at2"/>
<dbReference type="AlphaFoldDB" id="K9X3C2"/>
<keyword evidence="3" id="KW-1185">Reference proteome</keyword>
<dbReference type="EMBL" id="CP003642">
    <property type="protein sequence ID" value="AFZ26202.1"/>
    <property type="molecule type" value="Genomic_DNA"/>
</dbReference>
<reference evidence="2 3" key="1">
    <citation type="submission" date="2012-06" db="EMBL/GenBank/DDBJ databases">
        <title>Finished chromosome of genome of Cylindrospermum stagnale PCC 7417.</title>
        <authorList>
            <consortium name="US DOE Joint Genome Institute"/>
            <person name="Gugger M."/>
            <person name="Coursin T."/>
            <person name="Rippka R."/>
            <person name="Tandeau De Marsac N."/>
            <person name="Huntemann M."/>
            <person name="Wei C.-L."/>
            <person name="Han J."/>
            <person name="Detter J.C."/>
            <person name="Han C."/>
            <person name="Tapia R."/>
            <person name="Chen A."/>
            <person name="Kyrpides N."/>
            <person name="Mavromatis K."/>
            <person name="Markowitz V."/>
            <person name="Szeto E."/>
            <person name="Ivanova N."/>
            <person name="Pagani I."/>
            <person name="Pati A."/>
            <person name="Goodwin L."/>
            <person name="Nordberg H.P."/>
            <person name="Cantor M.N."/>
            <person name="Hua S.X."/>
            <person name="Woyke T."/>
            <person name="Kerfeld C.A."/>
        </authorList>
    </citation>
    <scope>NUCLEOTIDE SEQUENCE [LARGE SCALE GENOMIC DNA]</scope>
    <source>
        <strain evidence="2 3">PCC 7417</strain>
    </source>
</reference>
<name>K9X3C2_9NOST</name>
<evidence type="ECO:0000313" key="3">
    <source>
        <dbReference type="Proteomes" id="UP000010475"/>
    </source>
</evidence>
<dbReference type="HOGENOM" id="CLU_2480267_0_0_3"/>